<proteinExistence type="predicted"/>
<keyword evidence="1" id="KW-1133">Transmembrane helix</keyword>
<feature type="transmembrane region" description="Helical" evidence="1">
    <location>
        <begin position="12"/>
        <end position="33"/>
    </location>
</feature>
<name>A0A517VB23_9PLAN</name>
<accession>A0A517VB23</accession>
<keyword evidence="1" id="KW-0472">Membrane</keyword>
<organism evidence="2 3">
    <name type="scientific">Gimesia algae</name>
    <dbReference type="NCBI Taxonomy" id="2527971"/>
    <lineage>
        <taxon>Bacteria</taxon>
        <taxon>Pseudomonadati</taxon>
        <taxon>Planctomycetota</taxon>
        <taxon>Planctomycetia</taxon>
        <taxon>Planctomycetales</taxon>
        <taxon>Planctomycetaceae</taxon>
        <taxon>Gimesia</taxon>
    </lineage>
</organism>
<dbReference type="AlphaFoldDB" id="A0A517VB23"/>
<evidence type="ECO:0000256" key="1">
    <source>
        <dbReference type="SAM" id="Phobius"/>
    </source>
</evidence>
<protein>
    <submittedName>
        <fullName evidence="2">Uncharacterized protein</fullName>
    </submittedName>
</protein>
<dbReference type="Proteomes" id="UP000316855">
    <property type="component" value="Chromosome"/>
</dbReference>
<gene>
    <name evidence="2" type="ORF">Pan161_18520</name>
</gene>
<dbReference type="EMBL" id="CP036343">
    <property type="protein sequence ID" value="QDT90202.1"/>
    <property type="molecule type" value="Genomic_DNA"/>
</dbReference>
<dbReference type="OrthoDB" id="9907607at2"/>
<dbReference type="KEGG" id="gax:Pan161_18520"/>
<reference evidence="2 3" key="1">
    <citation type="submission" date="2019-02" db="EMBL/GenBank/DDBJ databases">
        <title>Deep-cultivation of Planctomycetes and their phenomic and genomic characterization uncovers novel biology.</title>
        <authorList>
            <person name="Wiegand S."/>
            <person name="Jogler M."/>
            <person name="Boedeker C."/>
            <person name="Pinto D."/>
            <person name="Vollmers J."/>
            <person name="Rivas-Marin E."/>
            <person name="Kohn T."/>
            <person name="Peeters S.H."/>
            <person name="Heuer A."/>
            <person name="Rast P."/>
            <person name="Oberbeckmann S."/>
            <person name="Bunk B."/>
            <person name="Jeske O."/>
            <person name="Meyerdierks A."/>
            <person name="Storesund J.E."/>
            <person name="Kallscheuer N."/>
            <person name="Luecker S."/>
            <person name="Lage O.M."/>
            <person name="Pohl T."/>
            <person name="Merkel B.J."/>
            <person name="Hornburger P."/>
            <person name="Mueller R.-W."/>
            <person name="Bruemmer F."/>
            <person name="Labrenz M."/>
            <person name="Spormann A.M."/>
            <person name="Op den Camp H."/>
            <person name="Overmann J."/>
            <person name="Amann R."/>
            <person name="Jetten M.S.M."/>
            <person name="Mascher T."/>
            <person name="Medema M.H."/>
            <person name="Devos D.P."/>
            <person name="Kaster A.-K."/>
            <person name="Ovreas L."/>
            <person name="Rohde M."/>
            <person name="Galperin M.Y."/>
            <person name="Jogler C."/>
        </authorList>
    </citation>
    <scope>NUCLEOTIDE SEQUENCE [LARGE SCALE GENOMIC DNA]</scope>
    <source>
        <strain evidence="2 3">Pan161</strain>
    </source>
</reference>
<evidence type="ECO:0000313" key="2">
    <source>
        <dbReference type="EMBL" id="QDT90202.1"/>
    </source>
</evidence>
<keyword evidence="1" id="KW-0812">Transmembrane</keyword>
<keyword evidence="3" id="KW-1185">Reference proteome</keyword>
<dbReference type="RefSeq" id="WP_145225977.1">
    <property type="nucleotide sequence ID" value="NZ_CP036343.1"/>
</dbReference>
<evidence type="ECO:0000313" key="3">
    <source>
        <dbReference type="Proteomes" id="UP000316855"/>
    </source>
</evidence>
<sequence length="136" mass="15425">MLKRVTSWLNSLLLSPPALCVMLVIFFTGSLLLCNNLIQVDAEGRPLTRKRTVFENHPVTQELIEATSELNWQTDPEQVIRVDELCEELAQMKLDREQNITSAAGVSKSTAHQDWFVNISVPARQTSIESIRQTEM</sequence>